<organism evidence="4">
    <name type="scientific">Capitella teleta</name>
    <name type="common">Polychaete worm</name>
    <dbReference type="NCBI Taxonomy" id="283909"/>
    <lineage>
        <taxon>Eukaryota</taxon>
        <taxon>Metazoa</taxon>
        <taxon>Spiralia</taxon>
        <taxon>Lophotrochozoa</taxon>
        <taxon>Annelida</taxon>
        <taxon>Polychaeta</taxon>
        <taxon>Sedentaria</taxon>
        <taxon>Scolecida</taxon>
        <taxon>Capitellidae</taxon>
        <taxon>Capitella</taxon>
    </lineage>
</organism>
<reference evidence="6" key="1">
    <citation type="submission" date="2012-12" db="EMBL/GenBank/DDBJ databases">
        <authorList>
            <person name="Hellsten U."/>
            <person name="Grimwood J."/>
            <person name="Chapman J.A."/>
            <person name="Shapiro H."/>
            <person name="Aerts A."/>
            <person name="Otillar R.P."/>
            <person name="Terry A.Y."/>
            <person name="Boore J.L."/>
            <person name="Simakov O."/>
            <person name="Marletaz F."/>
            <person name="Cho S.-J."/>
            <person name="Edsinger-Gonzales E."/>
            <person name="Havlak P."/>
            <person name="Kuo D.-H."/>
            <person name="Larsson T."/>
            <person name="Lv J."/>
            <person name="Arendt D."/>
            <person name="Savage R."/>
            <person name="Osoegawa K."/>
            <person name="de Jong P."/>
            <person name="Lindberg D.R."/>
            <person name="Seaver E.C."/>
            <person name="Weisblat D.A."/>
            <person name="Putnam N.H."/>
            <person name="Grigoriev I.V."/>
            <person name="Rokhsar D.S."/>
        </authorList>
    </citation>
    <scope>NUCLEOTIDE SEQUENCE</scope>
    <source>
        <strain evidence="6">I ESC-2004</strain>
    </source>
</reference>
<protein>
    <recommendedName>
        <fullName evidence="3">Exostosin GT47 domain-containing protein</fullName>
    </recommendedName>
</protein>
<dbReference type="PANTHER" id="PTHR11062:SF281">
    <property type="entry name" value="EXOSTOSIN-LIKE 2"/>
    <property type="match status" value="1"/>
</dbReference>
<evidence type="ECO:0000313" key="4">
    <source>
        <dbReference type="EMBL" id="ELU17436.1"/>
    </source>
</evidence>
<keyword evidence="2" id="KW-0472">Membrane</keyword>
<dbReference type="OMA" id="LMSKYPY"/>
<keyword evidence="6" id="KW-1185">Reference proteome</keyword>
<dbReference type="PANTHER" id="PTHR11062">
    <property type="entry name" value="EXOSTOSIN HEPARAN SULFATE GLYCOSYLTRANSFERASE -RELATED"/>
    <property type="match status" value="1"/>
</dbReference>
<reference evidence="5" key="3">
    <citation type="submission" date="2015-06" db="UniProtKB">
        <authorList>
            <consortium name="EnsemblMetazoa"/>
        </authorList>
    </citation>
    <scope>IDENTIFICATION</scope>
</reference>
<dbReference type="EnsemblMetazoa" id="CapteT228334">
    <property type="protein sequence ID" value="CapteP228334"/>
    <property type="gene ID" value="CapteG228334"/>
</dbReference>
<keyword evidence="2" id="KW-1133">Transmembrane helix</keyword>
<keyword evidence="2" id="KW-0812">Transmembrane</keyword>
<proteinExistence type="inferred from homology"/>
<feature type="transmembrane region" description="Helical" evidence="2">
    <location>
        <begin position="12"/>
        <end position="30"/>
    </location>
</feature>
<dbReference type="Proteomes" id="UP000014760">
    <property type="component" value="Unassembled WGS sequence"/>
</dbReference>
<dbReference type="EMBL" id="AMQN01000541">
    <property type="status" value="NOT_ANNOTATED_CDS"/>
    <property type="molecule type" value="Genomic_DNA"/>
</dbReference>
<dbReference type="EMBL" id="KB292506">
    <property type="protein sequence ID" value="ELU17436.1"/>
    <property type="molecule type" value="Genomic_DNA"/>
</dbReference>
<reference evidence="4 6" key="2">
    <citation type="journal article" date="2013" name="Nature">
        <title>Insights into bilaterian evolution from three spiralian genomes.</title>
        <authorList>
            <person name="Simakov O."/>
            <person name="Marletaz F."/>
            <person name="Cho S.J."/>
            <person name="Edsinger-Gonzales E."/>
            <person name="Havlak P."/>
            <person name="Hellsten U."/>
            <person name="Kuo D.H."/>
            <person name="Larsson T."/>
            <person name="Lv J."/>
            <person name="Arendt D."/>
            <person name="Savage R."/>
            <person name="Osoegawa K."/>
            <person name="de Jong P."/>
            <person name="Grimwood J."/>
            <person name="Chapman J.A."/>
            <person name="Shapiro H."/>
            <person name="Aerts A."/>
            <person name="Otillar R.P."/>
            <person name="Terry A.Y."/>
            <person name="Boore J.L."/>
            <person name="Grigoriev I.V."/>
            <person name="Lindberg D.R."/>
            <person name="Seaver E.C."/>
            <person name="Weisblat D.A."/>
            <person name="Putnam N.H."/>
            <person name="Rokhsar D.S."/>
        </authorList>
    </citation>
    <scope>NUCLEOTIDE SEQUENCE</scope>
    <source>
        <strain evidence="4 6">I ESC-2004</strain>
    </source>
</reference>
<evidence type="ECO:0000256" key="2">
    <source>
        <dbReference type="SAM" id="Phobius"/>
    </source>
</evidence>
<evidence type="ECO:0000313" key="5">
    <source>
        <dbReference type="EnsemblMetazoa" id="CapteP228334"/>
    </source>
</evidence>
<dbReference type="InterPro" id="IPR040911">
    <property type="entry name" value="Exostosin_GT47"/>
</dbReference>
<dbReference type="STRING" id="283909.R7VKJ9"/>
<accession>R7VKJ9</accession>
<evidence type="ECO:0000256" key="1">
    <source>
        <dbReference type="ARBA" id="ARBA00010271"/>
    </source>
</evidence>
<dbReference type="AlphaFoldDB" id="R7VKJ9"/>
<name>R7VKJ9_CAPTE</name>
<dbReference type="HOGENOM" id="CLU_538885_0_0_1"/>
<evidence type="ECO:0000259" key="3">
    <source>
        <dbReference type="Pfam" id="PF03016"/>
    </source>
</evidence>
<dbReference type="Pfam" id="PF03016">
    <property type="entry name" value="Exostosin_GT47"/>
    <property type="match status" value="1"/>
</dbReference>
<dbReference type="GO" id="GO:0016757">
    <property type="term" value="F:glycosyltransferase activity"/>
    <property type="evidence" value="ECO:0007669"/>
    <property type="project" value="InterPro"/>
</dbReference>
<dbReference type="GO" id="GO:0015012">
    <property type="term" value="P:heparan sulfate proteoglycan biosynthetic process"/>
    <property type="evidence" value="ECO:0007669"/>
    <property type="project" value="UniProtKB-ARBA"/>
</dbReference>
<evidence type="ECO:0000313" key="6">
    <source>
        <dbReference type="Proteomes" id="UP000014760"/>
    </source>
</evidence>
<gene>
    <name evidence="4" type="ORF">CAPTEDRAFT_228334</name>
</gene>
<comment type="similarity">
    <text evidence="1">Belongs to the glycosyltransferase 47 family.</text>
</comment>
<feature type="domain" description="Exostosin GT47" evidence="3">
    <location>
        <begin position="174"/>
        <end position="455"/>
    </location>
</feature>
<sequence>MATVDVKVERVLYIAVVVFTICAVLHQMVLPGWRRKHTQRDILEDLDLIEPAQLLQFESENSTEPYQQHVACETIVQQPLADAYAYSVITKTDSQGGDLMAVQTKNIGILRKVCDALPQCAGFNSNGWLKKRIGQKYKSSVDLYFKESAPLDEEVYLSSQIIEGNYGKDYIRMTKELKIYMYTTKIDAHINYVNDWKYGVEELFIHLLKSSPYITQDPSEATFFFLPFRCFAYRKTISDRDRAQRFTEEMVSKILYEIKSNYSFWDRTLGADHFYVCAHDFGPAIVAGSDPFLHKNAIAMVNTADYEHIYYVPHKDISLPPHPSHGKNSLANIGKGGHGLNPSDRTVLAFYAGNLDRGRIRPSIKDFWSTDIDFRIFMGHLTDERYQHYLKTSKFCLILRGNEAWSPCLMDAIWFGCVPVIISDYYDLPLHGMLDWNQFAVVIRESKVKSLKEILLAVSPQKLTSMQEKLKQVYGHFVWNDPPRPYDAFQSVMYQLWKRRGVVRYI</sequence>
<dbReference type="OrthoDB" id="1924787at2759"/>
<dbReference type="InterPro" id="IPR004263">
    <property type="entry name" value="Exostosin"/>
</dbReference>